<organism evidence="2 3">
    <name type="scientific">Symbiodinium natans</name>
    <dbReference type="NCBI Taxonomy" id="878477"/>
    <lineage>
        <taxon>Eukaryota</taxon>
        <taxon>Sar</taxon>
        <taxon>Alveolata</taxon>
        <taxon>Dinophyceae</taxon>
        <taxon>Suessiales</taxon>
        <taxon>Symbiodiniaceae</taxon>
        <taxon>Symbiodinium</taxon>
    </lineage>
</organism>
<keyword evidence="1" id="KW-0472">Membrane</keyword>
<evidence type="ECO:0008006" key="4">
    <source>
        <dbReference type="Google" id="ProtNLM"/>
    </source>
</evidence>
<accession>A0A812IM34</accession>
<dbReference type="EMBL" id="CAJNDS010000302">
    <property type="protein sequence ID" value="CAE7041338.1"/>
    <property type="molecule type" value="Genomic_DNA"/>
</dbReference>
<keyword evidence="1" id="KW-0812">Transmembrane</keyword>
<name>A0A812IM34_9DINO</name>
<sequence length="210" mass="22943">MRFSAWRSLGISAIEVATALLLEAQYGWTPEKIGYALGFVFALTASTGLLVALLRNTLLSEYVLMFTLAFFSIVGSALFFDFGGLEKGQHHSSPVLLMAADMMVYACMFQLTAFMEGIATQAAVPDSTFSLENFIVVRNLAIQMPRALGPLMARWMIDAFGRNFYAAFMLCLTMAAVWAVCYAASYARKPGQFTSDEVIEVSPSSAKEAS</sequence>
<comment type="caution">
    <text evidence="2">The sequence shown here is derived from an EMBL/GenBank/DDBJ whole genome shotgun (WGS) entry which is preliminary data.</text>
</comment>
<dbReference type="AlphaFoldDB" id="A0A812IM34"/>
<keyword evidence="1" id="KW-1133">Transmembrane helix</keyword>
<protein>
    <recommendedName>
        <fullName evidence="4">Major facilitator superfamily (MFS) profile domain-containing protein</fullName>
    </recommendedName>
</protein>
<dbReference type="Gene3D" id="1.20.1250.20">
    <property type="entry name" value="MFS general substrate transporter like domains"/>
    <property type="match status" value="1"/>
</dbReference>
<dbReference type="Proteomes" id="UP000604046">
    <property type="component" value="Unassembled WGS sequence"/>
</dbReference>
<dbReference type="SUPFAM" id="SSF103473">
    <property type="entry name" value="MFS general substrate transporter"/>
    <property type="match status" value="1"/>
</dbReference>
<reference evidence="2" key="1">
    <citation type="submission" date="2021-02" db="EMBL/GenBank/DDBJ databases">
        <authorList>
            <person name="Dougan E. K."/>
            <person name="Rhodes N."/>
            <person name="Thang M."/>
            <person name="Chan C."/>
        </authorList>
    </citation>
    <scope>NUCLEOTIDE SEQUENCE</scope>
</reference>
<keyword evidence="3" id="KW-1185">Reference proteome</keyword>
<feature type="transmembrane region" description="Helical" evidence="1">
    <location>
        <begin position="164"/>
        <end position="184"/>
    </location>
</feature>
<proteinExistence type="predicted"/>
<dbReference type="InterPro" id="IPR036259">
    <property type="entry name" value="MFS_trans_sf"/>
</dbReference>
<feature type="transmembrane region" description="Helical" evidence="1">
    <location>
        <begin position="34"/>
        <end position="56"/>
    </location>
</feature>
<evidence type="ECO:0000313" key="3">
    <source>
        <dbReference type="Proteomes" id="UP000604046"/>
    </source>
</evidence>
<feature type="transmembrane region" description="Helical" evidence="1">
    <location>
        <begin position="95"/>
        <end position="115"/>
    </location>
</feature>
<feature type="transmembrane region" description="Helical" evidence="1">
    <location>
        <begin position="62"/>
        <end position="83"/>
    </location>
</feature>
<evidence type="ECO:0000313" key="2">
    <source>
        <dbReference type="EMBL" id="CAE7041338.1"/>
    </source>
</evidence>
<dbReference type="OrthoDB" id="436096at2759"/>
<gene>
    <name evidence="2" type="ORF">SNAT2548_LOCUS4876</name>
</gene>
<evidence type="ECO:0000256" key="1">
    <source>
        <dbReference type="SAM" id="Phobius"/>
    </source>
</evidence>